<dbReference type="Pfam" id="PF13148">
    <property type="entry name" value="DUF3987"/>
    <property type="match status" value="1"/>
</dbReference>
<keyword evidence="2" id="KW-1185">Reference proteome</keyword>
<evidence type="ECO:0000313" key="2">
    <source>
        <dbReference type="Proteomes" id="UP001220964"/>
    </source>
</evidence>
<dbReference type="InterPro" id="IPR025048">
    <property type="entry name" value="DUF3987"/>
</dbReference>
<name>A0AAE3TCH3_9RHOB</name>
<dbReference type="EMBL" id="JARGYC010000206">
    <property type="protein sequence ID" value="MDF0603969.1"/>
    <property type="molecule type" value="Genomic_DNA"/>
</dbReference>
<organism evidence="1 2">
    <name type="scientific">Psychromarinibacter sediminicola</name>
    <dbReference type="NCBI Taxonomy" id="3033385"/>
    <lineage>
        <taxon>Bacteria</taxon>
        <taxon>Pseudomonadati</taxon>
        <taxon>Pseudomonadota</taxon>
        <taxon>Alphaproteobacteria</taxon>
        <taxon>Rhodobacterales</taxon>
        <taxon>Paracoccaceae</taxon>
        <taxon>Psychromarinibacter</taxon>
    </lineage>
</organism>
<dbReference type="AlphaFoldDB" id="A0AAE3TCH3"/>
<feature type="non-terminal residue" evidence="1">
    <location>
        <position position="1"/>
    </location>
</feature>
<gene>
    <name evidence="1" type="ORF">P1J78_24995</name>
</gene>
<accession>A0AAE3TCH3</accession>
<protein>
    <submittedName>
        <fullName evidence="1">DUF3987 domain-containing protein</fullName>
    </submittedName>
</protein>
<dbReference type="Proteomes" id="UP001220964">
    <property type="component" value="Unassembled WGS sequence"/>
</dbReference>
<comment type="caution">
    <text evidence="1">The sequence shown here is derived from an EMBL/GenBank/DDBJ whole genome shotgun (WGS) entry which is preliminary data.</text>
</comment>
<reference evidence="1" key="1">
    <citation type="submission" date="2023-03" db="EMBL/GenBank/DDBJ databases">
        <title>Multiphase analysis and comparison of six strains from genera Psychromarinibacter, Lutimaribacter, and Maritimibacter, including a novel species: Psychromarinibacter sediminicola sp. nov.</title>
        <authorList>
            <person name="Wang Y.-H."/>
            <person name="Ye M.-Q."/>
            <person name="Du Z.-J."/>
        </authorList>
    </citation>
    <scope>NUCLEOTIDE SEQUENCE</scope>
    <source>
        <strain evidence="1">C21-152</strain>
    </source>
</reference>
<dbReference type="RefSeq" id="WP_275570075.1">
    <property type="nucleotide sequence ID" value="NZ_JARGYC010000206.1"/>
</dbReference>
<proteinExistence type="predicted"/>
<sequence>PFFVHLTEEARNVLQEFRVQCQVWEAEANGLLKGHIGKMPGLVVRVANVLAHLDWAFADGQEPVGSIERSHVARACHYVGEHLRHHAYRAYGASVLPAEQRNARRLAEIILSEGPRLVSRRDIQRRHLAGLQTADEIKRALDVLIDADWLAVVDSKTGGRRKAEYAVNPKLGGLK</sequence>
<evidence type="ECO:0000313" key="1">
    <source>
        <dbReference type="EMBL" id="MDF0603969.1"/>
    </source>
</evidence>